<gene>
    <name evidence="2" type="ORF">MTR_0243s0030</name>
</gene>
<dbReference type="PaxDb" id="3880-AET05648"/>
<feature type="transmembrane region" description="Helical" evidence="1">
    <location>
        <begin position="12"/>
        <end position="32"/>
    </location>
</feature>
<sequence length="307" mass="34648">MEEVAICESAQSVLPLMFRIGGLLIAGCPKWIVPDRMQLLCLLILNFCIDCLFGFSIYKIIFFVHVSNFCLDRPFGFSLHRDAHFCLSRLFRSSCILSSIKLGLQHNSYCRDFDLHGKHDLHVIYLREGGGLPLLKCVLKHDTRAKRMVTPRVSLSLMAMMPQHVRDLIGSLFTFLFFSFGYKELKVGREYMRETMLGVMARSSLMEGTGEVSLVPYWQLVRHLRRRSGLDKGFGQTASLERVVETAIDVGVQPLAGNAADFCKATSEATRVLSLSNSAWSVVTSSRMLVDFLFKLICSFILSARVL</sequence>
<keyword evidence="1 2" id="KW-0812">Transmembrane</keyword>
<name>A0A072TGG3_MEDTR</name>
<keyword evidence="1" id="KW-0472">Membrane</keyword>
<reference evidence="2 4" key="2">
    <citation type="journal article" date="2014" name="BMC Genomics">
        <title>An improved genome release (version Mt4.0) for the model legume Medicago truncatula.</title>
        <authorList>
            <person name="Tang H."/>
            <person name="Krishnakumar V."/>
            <person name="Bidwell S."/>
            <person name="Rosen B."/>
            <person name="Chan A."/>
            <person name="Zhou S."/>
            <person name="Gentzbittel L."/>
            <person name="Childs K.L."/>
            <person name="Yandell M."/>
            <person name="Gundlach H."/>
            <person name="Mayer K.F."/>
            <person name="Schwartz D.C."/>
            <person name="Town C.D."/>
        </authorList>
    </citation>
    <scope>GENOME REANNOTATION</scope>
    <source>
        <strain evidence="2">A17</strain>
        <strain evidence="3 4">cv. Jemalong A17</strain>
    </source>
</reference>
<keyword evidence="1" id="KW-1133">Transmembrane helix</keyword>
<accession>A0A072TGG3</accession>
<reference evidence="2 4" key="1">
    <citation type="journal article" date="2011" name="Nature">
        <title>The Medicago genome provides insight into the evolution of rhizobial symbioses.</title>
        <authorList>
            <person name="Young N.D."/>
            <person name="Debelle F."/>
            <person name="Oldroyd G.E."/>
            <person name="Geurts R."/>
            <person name="Cannon S.B."/>
            <person name="Udvardi M.K."/>
            <person name="Benedito V.A."/>
            <person name="Mayer K.F."/>
            <person name="Gouzy J."/>
            <person name="Schoof H."/>
            <person name="Van de Peer Y."/>
            <person name="Proost S."/>
            <person name="Cook D.R."/>
            <person name="Meyers B.C."/>
            <person name="Spannagl M."/>
            <person name="Cheung F."/>
            <person name="De Mita S."/>
            <person name="Krishnakumar V."/>
            <person name="Gundlach H."/>
            <person name="Zhou S."/>
            <person name="Mudge J."/>
            <person name="Bharti A.K."/>
            <person name="Murray J.D."/>
            <person name="Naoumkina M.A."/>
            <person name="Rosen B."/>
            <person name="Silverstein K.A."/>
            <person name="Tang H."/>
            <person name="Rombauts S."/>
            <person name="Zhao P.X."/>
            <person name="Zhou P."/>
            <person name="Barbe V."/>
            <person name="Bardou P."/>
            <person name="Bechner M."/>
            <person name="Bellec A."/>
            <person name="Berger A."/>
            <person name="Berges H."/>
            <person name="Bidwell S."/>
            <person name="Bisseling T."/>
            <person name="Choisne N."/>
            <person name="Couloux A."/>
            <person name="Denny R."/>
            <person name="Deshpande S."/>
            <person name="Dai X."/>
            <person name="Doyle J.J."/>
            <person name="Dudez A.M."/>
            <person name="Farmer A.D."/>
            <person name="Fouteau S."/>
            <person name="Franken C."/>
            <person name="Gibelin C."/>
            <person name="Gish J."/>
            <person name="Goldstein S."/>
            <person name="Gonzalez A.J."/>
            <person name="Green P.J."/>
            <person name="Hallab A."/>
            <person name="Hartog M."/>
            <person name="Hua A."/>
            <person name="Humphray S.J."/>
            <person name="Jeong D.H."/>
            <person name="Jing Y."/>
            <person name="Jocker A."/>
            <person name="Kenton S.M."/>
            <person name="Kim D.J."/>
            <person name="Klee K."/>
            <person name="Lai H."/>
            <person name="Lang C."/>
            <person name="Lin S."/>
            <person name="Macmil S.L."/>
            <person name="Magdelenat G."/>
            <person name="Matthews L."/>
            <person name="McCorrison J."/>
            <person name="Monaghan E.L."/>
            <person name="Mun J.H."/>
            <person name="Najar F.Z."/>
            <person name="Nicholson C."/>
            <person name="Noirot C."/>
            <person name="O'Bleness M."/>
            <person name="Paule C.R."/>
            <person name="Poulain J."/>
            <person name="Prion F."/>
            <person name="Qin B."/>
            <person name="Qu C."/>
            <person name="Retzel E.F."/>
            <person name="Riddle C."/>
            <person name="Sallet E."/>
            <person name="Samain S."/>
            <person name="Samson N."/>
            <person name="Sanders I."/>
            <person name="Saurat O."/>
            <person name="Scarpelli C."/>
            <person name="Schiex T."/>
            <person name="Segurens B."/>
            <person name="Severin A.J."/>
            <person name="Sherrier D.J."/>
            <person name="Shi R."/>
            <person name="Sims S."/>
            <person name="Singer S.R."/>
            <person name="Sinharoy S."/>
            <person name="Sterck L."/>
            <person name="Viollet A."/>
            <person name="Wang B.B."/>
            <person name="Wang K."/>
            <person name="Wang M."/>
            <person name="Wang X."/>
            <person name="Warfsmann J."/>
            <person name="Weissenbach J."/>
            <person name="White D.D."/>
            <person name="White J.D."/>
            <person name="Wiley G.B."/>
            <person name="Wincker P."/>
            <person name="Xing Y."/>
            <person name="Yang L."/>
            <person name="Yao Z."/>
            <person name="Ying F."/>
            <person name="Zhai J."/>
            <person name="Zhou L."/>
            <person name="Zuber A."/>
            <person name="Denarie J."/>
            <person name="Dixon R.A."/>
            <person name="May G.D."/>
            <person name="Schwartz D.C."/>
            <person name="Rogers J."/>
            <person name="Quetier F."/>
            <person name="Town C.D."/>
            <person name="Roe B.A."/>
        </authorList>
    </citation>
    <scope>NUCLEOTIDE SEQUENCE [LARGE SCALE GENOMIC DNA]</scope>
    <source>
        <strain evidence="2">A17</strain>
        <strain evidence="3 4">cv. Jemalong A17</strain>
    </source>
</reference>
<dbReference type="Proteomes" id="UP000002051">
    <property type="component" value="Unassembled WGS sequence"/>
</dbReference>
<keyword evidence="4" id="KW-1185">Reference proteome</keyword>
<evidence type="ECO:0000313" key="3">
    <source>
        <dbReference type="EnsemblPlants" id="KEH16291"/>
    </source>
</evidence>
<evidence type="ECO:0000313" key="4">
    <source>
        <dbReference type="Proteomes" id="UP000002051"/>
    </source>
</evidence>
<dbReference type="EMBL" id="KL402968">
    <property type="protein sequence ID" value="KEH16291.1"/>
    <property type="molecule type" value="Genomic_DNA"/>
</dbReference>
<feature type="transmembrane region" description="Helical" evidence="1">
    <location>
        <begin position="39"/>
        <end position="64"/>
    </location>
</feature>
<organism evidence="2 4">
    <name type="scientific">Medicago truncatula</name>
    <name type="common">Barrel medic</name>
    <name type="synonym">Medicago tribuloides</name>
    <dbReference type="NCBI Taxonomy" id="3880"/>
    <lineage>
        <taxon>Eukaryota</taxon>
        <taxon>Viridiplantae</taxon>
        <taxon>Streptophyta</taxon>
        <taxon>Embryophyta</taxon>
        <taxon>Tracheophyta</taxon>
        <taxon>Spermatophyta</taxon>
        <taxon>Magnoliopsida</taxon>
        <taxon>eudicotyledons</taxon>
        <taxon>Gunneridae</taxon>
        <taxon>Pentapetalae</taxon>
        <taxon>rosids</taxon>
        <taxon>fabids</taxon>
        <taxon>Fabales</taxon>
        <taxon>Fabaceae</taxon>
        <taxon>Papilionoideae</taxon>
        <taxon>50 kb inversion clade</taxon>
        <taxon>NPAAA clade</taxon>
        <taxon>Hologalegina</taxon>
        <taxon>IRL clade</taxon>
        <taxon>Trifolieae</taxon>
        <taxon>Medicago</taxon>
    </lineage>
</organism>
<dbReference type="AlphaFoldDB" id="A0A072TGG3"/>
<evidence type="ECO:0000313" key="2">
    <source>
        <dbReference type="EMBL" id="KEH16291.1"/>
    </source>
</evidence>
<dbReference type="HOGENOM" id="CLU_907260_0_0_1"/>
<dbReference type="EnsemblPlants" id="KEH16291">
    <property type="protein sequence ID" value="KEH16291"/>
    <property type="gene ID" value="MTR_0243s0030"/>
</dbReference>
<protein>
    <submittedName>
        <fullName evidence="2">Transmembrane protein, putative</fullName>
    </submittedName>
</protein>
<reference evidence="3" key="3">
    <citation type="submission" date="2015-06" db="UniProtKB">
        <authorList>
            <consortium name="EnsemblPlants"/>
        </authorList>
    </citation>
    <scope>IDENTIFICATION</scope>
    <source>
        <strain evidence="3">cv. Jemalong A17</strain>
    </source>
</reference>
<evidence type="ECO:0000256" key="1">
    <source>
        <dbReference type="SAM" id="Phobius"/>
    </source>
</evidence>
<proteinExistence type="predicted"/>